<evidence type="ECO:0000256" key="1">
    <source>
        <dbReference type="SAM" id="MobiDB-lite"/>
    </source>
</evidence>
<feature type="region of interest" description="Disordered" evidence="1">
    <location>
        <begin position="51"/>
        <end position="71"/>
    </location>
</feature>
<gene>
    <name evidence="2" type="ORF">NDU88_001065</name>
</gene>
<organism evidence="2 3">
    <name type="scientific">Pleurodeles waltl</name>
    <name type="common">Iberian ribbed newt</name>
    <dbReference type="NCBI Taxonomy" id="8319"/>
    <lineage>
        <taxon>Eukaryota</taxon>
        <taxon>Metazoa</taxon>
        <taxon>Chordata</taxon>
        <taxon>Craniata</taxon>
        <taxon>Vertebrata</taxon>
        <taxon>Euteleostomi</taxon>
        <taxon>Amphibia</taxon>
        <taxon>Batrachia</taxon>
        <taxon>Caudata</taxon>
        <taxon>Salamandroidea</taxon>
        <taxon>Salamandridae</taxon>
        <taxon>Pleurodelinae</taxon>
        <taxon>Pleurodeles</taxon>
    </lineage>
</organism>
<comment type="caution">
    <text evidence="2">The sequence shown here is derived from an EMBL/GenBank/DDBJ whole genome shotgun (WGS) entry which is preliminary data.</text>
</comment>
<reference evidence="2" key="1">
    <citation type="journal article" date="2022" name="bioRxiv">
        <title>Sequencing and chromosome-scale assembly of the giantPleurodeles waltlgenome.</title>
        <authorList>
            <person name="Brown T."/>
            <person name="Elewa A."/>
            <person name="Iarovenko S."/>
            <person name="Subramanian E."/>
            <person name="Araus A.J."/>
            <person name="Petzold A."/>
            <person name="Susuki M."/>
            <person name="Suzuki K.-i.T."/>
            <person name="Hayashi T."/>
            <person name="Toyoda A."/>
            <person name="Oliveira C."/>
            <person name="Osipova E."/>
            <person name="Leigh N.D."/>
            <person name="Simon A."/>
            <person name="Yun M.H."/>
        </authorList>
    </citation>
    <scope>NUCLEOTIDE SEQUENCE</scope>
    <source>
        <strain evidence="2">20211129_DDA</strain>
        <tissue evidence="2">Liver</tissue>
    </source>
</reference>
<dbReference type="EMBL" id="JANPWB010000004">
    <property type="protein sequence ID" value="KAJ1191749.1"/>
    <property type="molecule type" value="Genomic_DNA"/>
</dbReference>
<name>A0AAV7URR6_PLEWA</name>
<dbReference type="Proteomes" id="UP001066276">
    <property type="component" value="Chromosome 2_2"/>
</dbReference>
<keyword evidence="3" id="KW-1185">Reference proteome</keyword>
<proteinExistence type="predicted"/>
<protein>
    <submittedName>
        <fullName evidence="2">Uncharacterized protein</fullName>
    </submittedName>
</protein>
<dbReference type="AlphaFoldDB" id="A0AAV7URR6"/>
<evidence type="ECO:0000313" key="3">
    <source>
        <dbReference type="Proteomes" id="UP001066276"/>
    </source>
</evidence>
<sequence length="149" mass="16349">MSSREPCRCWRFRDSPEGESLPILCAPGGAPVRDVPSAGVSRRVPRLDYSASGSPGMAIPPNTFARSSPRECHAPQVRQTSRLASCGRDGPNAARHVLLLHRLDDVMRCTMGQIDLGLTAVRISSKMLGISFYGKYYWGNDPMKGEICR</sequence>
<evidence type="ECO:0000313" key="2">
    <source>
        <dbReference type="EMBL" id="KAJ1191749.1"/>
    </source>
</evidence>
<accession>A0AAV7URR6</accession>